<feature type="compositionally biased region" description="Polar residues" evidence="1">
    <location>
        <begin position="220"/>
        <end position="231"/>
    </location>
</feature>
<gene>
    <name evidence="2" type="ORF">SCHPADRAFT_506137</name>
</gene>
<feature type="compositionally biased region" description="Polar residues" evidence="1">
    <location>
        <begin position="55"/>
        <end position="70"/>
    </location>
</feature>
<protein>
    <submittedName>
        <fullName evidence="2">Uncharacterized protein</fullName>
    </submittedName>
</protein>
<feature type="region of interest" description="Disordered" evidence="1">
    <location>
        <begin position="29"/>
        <end position="231"/>
    </location>
</feature>
<name>A0A0H2RMP1_9AGAM</name>
<accession>A0A0H2RMP1</accession>
<feature type="compositionally biased region" description="Polar residues" evidence="1">
    <location>
        <begin position="109"/>
        <end position="127"/>
    </location>
</feature>
<dbReference type="EMBL" id="KQ086019">
    <property type="protein sequence ID" value="KLO10718.1"/>
    <property type="molecule type" value="Genomic_DNA"/>
</dbReference>
<reference evidence="2 3" key="1">
    <citation type="submission" date="2015-04" db="EMBL/GenBank/DDBJ databases">
        <title>Complete genome sequence of Schizopora paradoxa KUC8140, a cosmopolitan wood degrader in East Asia.</title>
        <authorList>
            <consortium name="DOE Joint Genome Institute"/>
            <person name="Min B."/>
            <person name="Park H."/>
            <person name="Jang Y."/>
            <person name="Kim J.-J."/>
            <person name="Kim K.H."/>
            <person name="Pangilinan J."/>
            <person name="Lipzen A."/>
            <person name="Riley R."/>
            <person name="Grigoriev I.V."/>
            <person name="Spatafora J.W."/>
            <person name="Choi I.-G."/>
        </authorList>
    </citation>
    <scope>NUCLEOTIDE SEQUENCE [LARGE SCALE GENOMIC DNA]</scope>
    <source>
        <strain evidence="2 3">KUC8140</strain>
    </source>
</reference>
<feature type="compositionally biased region" description="Basic and acidic residues" evidence="1">
    <location>
        <begin position="192"/>
        <end position="213"/>
    </location>
</feature>
<keyword evidence="3" id="KW-1185">Reference proteome</keyword>
<feature type="compositionally biased region" description="Basic and acidic residues" evidence="1">
    <location>
        <begin position="39"/>
        <end position="52"/>
    </location>
</feature>
<evidence type="ECO:0000313" key="2">
    <source>
        <dbReference type="EMBL" id="KLO10718.1"/>
    </source>
</evidence>
<dbReference type="AlphaFoldDB" id="A0A0H2RMP1"/>
<dbReference type="InParanoid" id="A0A0H2RMP1"/>
<organism evidence="2 3">
    <name type="scientific">Schizopora paradoxa</name>
    <dbReference type="NCBI Taxonomy" id="27342"/>
    <lineage>
        <taxon>Eukaryota</taxon>
        <taxon>Fungi</taxon>
        <taxon>Dikarya</taxon>
        <taxon>Basidiomycota</taxon>
        <taxon>Agaricomycotina</taxon>
        <taxon>Agaricomycetes</taxon>
        <taxon>Hymenochaetales</taxon>
        <taxon>Schizoporaceae</taxon>
        <taxon>Schizopora</taxon>
    </lineage>
</organism>
<sequence>MNALDRSNHLGNKSGNKLASFSFSSSCATHLSSRHWQPHKTDEGQREKKLEVSKPSLSTSRVANAVNTPKTTRVADSSRSSATTTASNRDAPTSNQTLLPSQAPHPCLFSSTRIGENETRSNTSQQPGKKRTETVNYAHHRRPTLVFSRSDASSRSHSYSYKRRRNDTNYWKETTAPASPWAQQRPSTSSVHCERGEDSGTGRSLDETRRNDTNDPAGDVSSSQLDVPTAL</sequence>
<evidence type="ECO:0000313" key="3">
    <source>
        <dbReference type="Proteomes" id="UP000053477"/>
    </source>
</evidence>
<feature type="compositionally biased region" description="Polar residues" evidence="1">
    <location>
        <begin position="181"/>
        <end position="191"/>
    </location>
</feature>
<dbReference type="Proteomes" id="UP000053477">
    <property type="component" value="Unassembled WGS sequence"/>
</dbReference>
<evidence type="ECO:0000256" key="1">
    <source>
        <dbReference type="SAM" id="MobiDB-lite"/>
    </source>
</evidence>
<feature type="compositionally biased region" description="Low complexity" evidence="1">
    <location>
        <begin position="148"/>
        <end position="159"/>
    </location>
</feature>
<proteinExistence type="predicted"/>
<feature type="compositionally biased region" description="Low complexity" evidence="1">
    <location>
        <begin position="71"/>
        <end position="91"/>
    </location>
</feature>